<protein>
    <submittedName>
        <fullName evidence="6">Multiple sugar transport system ATP-binding protein</fullName>
    </submittedName>
</protein>
<dbReference type="GO" id="GO:0008643">
    <property type="term" value="P:carbohydrate transport"/>
    <property type="evidence" value="ECO:0007669"/>
    <property type="project" value="InterPro"/>
</dbReference>
<dbReference type="CDD" id="cd03301">
    <property type="entry name" value="ABC_MalK_N"/>
    <property type="match status" value="1"/>
</dbReference>
<keyword evidence="2" id="KW-0813">Transport</keyword>
<reference evidence="7" key="1">
    <citation type="submission" date="2016-11" db="EMBL/GenBank/DDBJ databases">
        <authorList>
            <person name="Varghese N."/>
            <person name="Submissions S."/>
        </authorList>
    </citation>
    <scope>NUCLEOTIDE SEQUENCE [LARGE SCALE GENOMIC DNA]</scope>
    <source>
        <strain evidence="7">DSM 28223</strain>
    </source>
</reference>
<dbReference type="GO" id="GO:0055052">
    <property type="term" value="C:ATP-binding cassette (ABC) transporter complex, substrate-binding subunit-containing"/>
    <property type="evidence" value="ECO:0007669"/>
    <property type="project" value="TreeGrafter"/>
</dbReference>
<organism evidence="6 7">
    <name type="scientific">Cognatishimia maritima</name>
    <dbReference type="NCBI Taxonomy" id="870908"/>
    <lineage>
        <taxon>Bacteria</taxon>
        <taxon>Pseudomonadati</taxon>
        <taxon>Pseudomonadota</taxon>
        <taxon>Alphaproteobacteria</taxon>
        <taxon>Rhodobacterales</taxon>
        <taxon>Paracoccaceae</taxon>
        <taxon>Cognatishimia</taxon>
    </lineage>
</organism>
<keyword evidence="6" id="KW-0762">Sugar transport</keyword>
<gene>
    <name evidence="6" type="ORF">SAMN04488044_2931</name>
</gene>
<keyword evidence="3" id="KW-0547">Nucleotide-binding</keyword>
<evidence type="ECO:0000256" key="3">
    <source>
        <dbReference type="ARBA" id="ARBA00022741"/>
    </source>
</evidence>
<dbReference type="InterPro" id="IPR012340">
    <property type="entry name" value="NA-bd_OB-fold"/>
</dbReference>
<dbReference type="NCBIfam" id="NF008653">
    <property type="entry name" value="PRK11650.1"/>
    <property type="match status" value="1"/>
</dbReference>
<dbReference type="InterPro" id="IPR015855">
    <property type="entry name" value="ABC_transpr_MalK-like"/>
</dbReference>
<evidence type="ECO:0000256" key="4">
    <source>
        <dbReference type="ARBA" id="ARBA00022840"/>
    </source>
</evidence>
<dbReference type="PROSITE" id="PS00211">
    <property type="entry name" value="ABC_TRANSPORTER_1"/>
    <property type="match status" value="1"/>
</dbReference>
<dbReference type="SUPFAM" id="SSF50331">
    <property type="entry name" value="MOP-like"/>
    <property type="match status" value="1"/>
</dbReference>
<dbReference type="InterPro" id="IPR003593">
    <property type="entry name" value="AAA+_ATPase"/>
</dbReference>
<dbReference type="Gene3D" id="2.40.50.100">
    <property type="match status" value="1"/>
</dbReference>
<dbReference type="GO" id="GO:0140359">
    <property type="term" value="F:ABC-type transporter activity"/>
    <property type="evidence" value="ECO:0007669"/>
    <property type="project" value="InterPro"/>
</dbReference>
<dbReference type="PANTHER" id="PTHR43875">
    <property type="entry name" value="MALTODEXTRIN IMPORT ATP-BINDING PROTEIN MSMX"/>
    <property type="match status" value="1"/>
</dbReference>
<name>A0A1M5US39_9RHOB</name>
<dbReference type="PROSITE" id="PS50893">
    <property type="entry name" value="ABC_TRANSPORTER_2"/>
    <property type="match status" value="1"/>
</dbReference>
<dbReference type="Gene3D" id="3.40.50.300">
    <property type="entry name" value="P-loop containing nucleotide triphosphate hydrolases"/>
    <property type="match status" value="1"/>
</dbReference>
<dbReference type="InterPro" id="IPR047641">
    <property type="entry name" value="ABC_transpr_MalK/UgpC-like"/>
</dbReference>
<dbReference type="Gene3D" id="2.40.50.140">
    <property type="entry name" value="Nucleic acid-binding proteins"/>
    <property type="match status" value="1"/>
</dbReference>
<keyword evidence="4 6" id="KW-0067">ATP-binding</keyword>
<dbReference type="GO" id="GO:0016887">
    <property type="term" value="F:ATP hydrolysis activity"/>
    <property type="evidence" value="ECO:0007669"/>
    <property type="project" value="InterPro"/>
</dbReference>
<dbReference type="Pfam" id="PF17912">
    <property type="entry name" value="OB_MalK"/>
    <property type="match status" value="1"/>
</dbReference>
<dbReference type="Pfam" id="PF03459">
    <property type="entry name" value="TOBE"/>
    <property type="match status" value="1"/>
</dbReference>
<feature type="domain" description="ABC transporter" evidence="5">
    <location>
        <begin position="4"/>
        <end position="234"/>
    </location>
</feature>
<dbReference type="InterPro" id="IPR003439">
    <property type="entry name" value="ABC_transporter-like_ATP-bd"/>
</dbReference>
<dbReference type="InterPro" id="IPR005116">
    <property type="entry name" value="Transp-assoc_OB_typ1"/>
</dbReference>
<dbReference type="SUPFAM" id="SSF52540">
    <property type="entry name" value="P-loop containing nucleoside triphosphate hydrolases"/>
    <property type="match status" value="1"/>
</dbReference>
<proteinExistence type="inferred from homology"/>
<evidence type="ECO:0000256" key="1">
    <source>
        <dbReference type="ARBA" id="ARBA00005417"/>
    </source>
</evidence>
<dbReference type="Proteomes" id="UP000184211">
    <property type="component" value="Unassembled WGS sequence"/>
</dbReference>
<dbReference type="AlphaFoldDB" id="A0A1M5US39"/>
<dbReference type="Pfam" id="PF00005">
    <property type="entry name" value="ABC_tran"/>
    <property type="match status" value="1"/>
</dbReference>
<sequence length="367" mass="40067">MSSLTIKDLRKSYGEVEVLTDINLEADSGEFIALVGPSGCGKSTLLSIIAGLESVTSGEVKIEDRLVNNDAPKDRDIAMVFQSYALYPTMTVRENMTFGMECRNIPKAEQKDTVARVADLLQIGPLLDRKPSQLSGGQRQRVAMGRALVRDPKLFLFDEPLSNLDAKLRIEMRSEIKKLHNRVGKTTVYVTHDQVEAMTLASRIAVMFKGVLQQYDTPKEIYERPRNKFVAGFMGSPTMNFLNAKVVQSDAGFGVTIDGGDGTILPLPADHTANLAAGQSVIFGVRPEHFNPVHAHRGDTSARMKVLVDMVEPTGAETILMTTVAGQDVVASVEPDDAPKEGETIELAINMSKVCLFDPSTELRLSA</sequence>
<keyword evidence="7" id="KW-1185">Reference proteome</keyword>
<dbReference type="InterPro" id="IPR040582">
    <property type="entry name" value="OB_MalK-like"/>
</dbReference>
<evidence type="ECO:0000259" key="5">
    <source>
        <dbReference type="PROSITE" id="PS50893"/>
    </source>
</evidence>
<dbReference type="PANTHER" id="PTHR43875:SF14">
    <property type="entry name" value="ABC TRANSPORTER ATP-BINDING PROTEIN"/>
    <property type="match status" value="1"/>
</dbReference>
<dbReference type="EMBL" id="FQWM01000007">
    <property type="protein sequence ID" value="SHH65523.1"/>
    <property type="molecule type" value="Genomic_DNA"/>
</dbReference>
<dbReference type="GO" id="GO:0005524">
    <property type="term" value="F:ATP binding"/>
    <property type="evidence" value="ECO:0007669"/>
    <property type="project" value="UniProtKB-KW"/>
</dbReference>
<comment type="similarity">
    <text evidence="1">Belongs to the ABC transporter superfamily.</text>
</comment>
<dbReference type="InterPro" id="IPR027417">
    <property type="entry name" value="P-loop_NTPase"/>
</dbReference>
<evidence type="ECO:0000313" key="7">
    <source>
        <dbReference type="Proteomes" id="UP000184211"/>
    </source>
</evidence>
<dbReference type="InterPro" id="IPR017871">
    <property type="entry name" value="ABC_transporter-like_CS"/>
</dbReference>
<dbReference type="RefSeq" id="WP_072793781.1">
    <property type="nucleotide sequence ID" value="NZ_FQWM01000007.1"/>
</dbReference>
<dbReference type="InterPro" id="IPR008995">
    <property type="entry name" value="Mo/tungstate-bd_C_term_dom"/>
</dbReference>
<dbReference type="STRING" id="870908.SAMN04488044_2931"/>
<dbReference type="FunFam" id="3.40.50.300:FF:000042">
    <property type="entry name" value="Maltose/maltodextrin ABC transporter, ATP-binding protein"/>
    <property type="match status" value="1"/>
</dbReference>
<accession>A0A1M5US39</accession>
<evidence type="ECO:0000313" key="6">
    <source>
        <dbReference type="EMBL" id="SHH65523.1"/>
    </source>
</evidence>
<evidence type="ECO:0000256" key="2">
    <source>
        <dbReference type="ARBA" id="ARBA00022448"/>
    </source>
</evidence>
<dbReference type="OrthoDB" id="9802264at2"/>
<dbReference type="SMART" id="SM00382">
    <property type="entry name" value="AAA"/>
    <property type="match status" value="1"/>
</dbReference>